<dbReference type="WBParaSite" id="Pan_g1733.t1">
    <property type="protein sequence ID" value="Pan_g1733.t1"/>
    <property type="gene ID" value="Pan_g1733"/>
</dbReference>
<protein>
    <submittedName>
        <fullName evidence="2">Piwi domain-containing protein</fullName>
    </submittedName>
</protein>
<evidence type="ECO:0000313" key="1">
    <source>
        <dbReference type="Proteomes" id="UP000492821"/>
    </source>
</evidence>
<dbReference type="Proteomes" id="UP000492821">
    <property type="component" value="Unassembled WGS sequence"/>
</dbReference>
<evidence type="ECO:0000313" key="2">
    <source>
        <dbReference type="WBParaSite" id="Pan_g1733.t1"/>
    </source>
</evidence>
<name>A0A7E4ZTZ5_PANRE</name>
<organism evidence="1 2">
    <name type="scientific">Panagrellus redivivus</name>
    <name type="common">Microworm</name>
    <dbReference type="NCBI Taxonomy" id="6233"/>
    <lineage>
        <taxon>Eukaryota</taxon>
        <taxon>Metazoa</taxon>
        <taxon>Ecdysozoa</taxon>
        <taxon>Nematoda</taxon>
        <taxon>Chromadorea</taxon>
        <taxon>Rhabditida</taxon>
        <taxon>Tylenchina</taxon>
        <taxon>Panagrolaimomorpha</taxon>
        <taxon>Panagrolaimoidea</taxon>
        <taxon>Panagrolaimidae</taxon>
        <taxon>Panagrellus</taxon>
    </lineage>
</organism>
<keyword evidence="1" id="KW-1185">Reference proteome</keyword>
<sequence>MGLEPMLVQMLRSALIHCAMQTLSIDNVLLPNSITSTVPGSNPDTPQNFFPTIYANMYYVAGEVDPNKLRNVT</sequence>
<proteinExistence type="predicted"/>
<accession>A0A7E4ZTZ5</accession>
<reference evidence="1" key="1">
    <citation type="journal article" date="2013" name="Genetics">
        <title>The draft genome and transcriptome of Panagrellus redivivus are shaped by the harsh demands of a free-living lifestyle.</title>
        <authorList>
            <person name="Srinivasan J."/>
            <person name="Dillman A.R."/>
            <person name="Macchietto M.G."/>
            <person name="Heikkinen L."/>
            <person name="Lakso M."/>
            <person name="Fracchia K.M."/>
            <person name="Antoshechkin I."/>
            <person name="Mortazavi A."/>
            <person name="Wong G."/>
            <person name="Sternberg P.W."/>
        </authorList>
    </citation>
    <scope>NUCLEOTIDE SEQUENCE [LARGE SCALE GENOMIC DNA]</scope>
    <source>
        <strain evidence="1">MT8872</strain>
    </source>
</reference>
<dbReference type="AlphaFoldDB" id="A0A7E4ZTZ5"/>
<reference evidence="2" key="2">
    <citation type="submission" date="2020-10" db="UniProtKB">
        <authorList>
            <consortium name="WormBaseParasite"/>
        </authorList>
    </citation>
    <scope>IDENTIFICATION</scope>
</reference>